<dbReference type="HOGENOM" id="CLU_562120_0_0_1"/>
<dbReference type="EMBL" id="ML005635">
    <property type="protein sequence ID" value="RKP17890.1"/>
    <property type="molecule type" value="Genomic_DNA"/>
</dbReference>
<reference evidence="4" key="2">
    <citation type="journal article" date="2018" name="Nat. Microbiol.">
        <title>Leveraging single-cell genomics to expand the fungal tree of life.</title>
        <authorList>
            <person name="Ahrendt S.R."/>
            <person name="Quandt C.A."/>
            <person name="Ciobanu D."/>
            <person name="Clum A."/>
            <person name="Salamov A."/>
            <person name="Andreopoulos B."/>
            <person name="Cheng J.F."/>
            <person name="Woyke T."/>
            <person name="Pelin A."/>
            <person name="Henrissat B."/>
            <person name="Reynolds N.K."/>
            <person name="Benny G.L."/>
            <person name="Smith M.E."/>
            <person name="James T.Y."/>
            <person name="Grigoriev I.V."/>
        </authorList>
    </citation>
    <scope>NUCLEOTIDE SEQUENCE [LARGE SCALE GENOMIC DNA]</scope>
    <source>
        <strain evidence="4">CSF55</strain>
    </source>
</reference>
<evidence type="ECO:0000313" key="2">
    <source>
        <dbReference type="EMBL" id="RKP17890.1"/>
    </source>
</evidence>
<evidence type="ECO:0000313" key="1">
    <source>
        <dbReference type="EMBL" id="EPZ30943.1"/>
    </source>
</evidence>
<dbReference type="EMBL" id="KE561338">
    <property type="protein sequence ID" value="EPZ30943.1"/>
    <property type="molecule type" value="Genomic_DNA"/>
</dbReference>
<dbReference type="Proteomes" id="UP000030755">
    <property type="component" value="Unassembled WGS sequence"/>
</dbReference>
<organism evidence="1 3">
    <name type="scientific">Rozella allomycis (strain CSF55)</name>
    <dbReference type="NCBI Taxonomy" id="988480"/>
    <lineage>
        <taxon>Eukaryota</taxon>
        <taxon>Fungi</taxon>
        <taxon>Fungi incertae sedis</taxon>
        <taxon>Cryptomycota</taxon>
        <taxon>Cryptomycota incertae sedis</taxon>
        <taxon>Rozella</taxon>
    </lineage>
</organism>
<accession>A0A075AMR3</accession>
<dbReference type="AlphaFoldDB" id="A0A075AMR3"/>
<evidence type="ECO:0000313" key="3">
    <source>
        <dbReference type="Proteomes" id="UP000030755"/>
    </source>
</evidence>
<reference evidence="1 3" key="1">
    <citation type="journal article" date="2013" name="Curr. Biol.">
        <title>Shared signatures of parasitism and phylogenomics unite Cryptomycota and microsporidia.</title>
        <authorList>
            <person name="James T.Y."/>
            <person name="Pelin A."/>
            <person name="Bonen L."/>
            <person name="Ahrendt S."/>
            <person name="Sain D."/>
            <person name="Corradi N."/>
            <person name="Stajich J.E."/>
        </authorList>
    </citation>
    <scope>NUCLEOTIDE SEQUENCE [LARGE SCALE GENOMIC DNA]</scope>
    <source>
        <strain evidence="1">CSF55</strain>
        <strain evidence="1">CSF55</strain>
    </source>
</reference>
<evidence type="ECO:0000313" key="4">
    <source>
        <dbReference type="Proteomes" id="UP000281549"/>
    </source>
</evidence>
<name>A0A075AMR3_ROZAC</name>
<sequence>MNSISNPNSLKGYISNPSISSGISTGESISKSENKLKVPSSGFSSCVSPLIHGDTKNNRLELEEISSSLISKMIHIDPKLKDERILLQSSLNHDNQNKWLSQLPFGLNMTGKENKMNHEQKHLLNYKIYPMQIERDDNIGNECLLFSGEDIPRETLSGNEIQDDYNKDFSPGEMLSAPQTNLEIFVDPLQHPFHLKENHLNIFQSKSISKMNLPMVDCSLSSSEANDVQVQNQSNPPNLNHLMAPFQHTSKSISESKMDLPLKLDVPFQIQPVYPNLETCEAPIQHPSLSLSLSKSKIKMDLPSENDVFQSKPVFTNLEISMDPLQNPLHSIESLSNLSPSKSIISKMNFDYSQSSSEANDDQSQNQSVLINSEDSMDPLQHPFQSKENHLNLFQSKSMSKMNLPMVDCNQSSSKGNVAQNQSQSILINLEDSTAPLEHPSISTSKFRMEMDLPLEDDSHLQNQPVLINLEDSMAPLQQAWISKSKPKIKMDLPLKDEVLFQNQHVFTRMGIIQSPQAEHNTTPTTKSNTLNISSAKPKVLDSPLTLKTKRGKKSMEISGTSLLNESDHGFKGTKAIKSIKS</sequence>
<protein>
    <submittedName>
        <fullName evidence="1">Uncharacterized protein</fullName>
    </submittedName>
</protein>
<keyword evidence="3" id="KW-1185">Reference proteome</keyword>
<proteinExistence type="predicted"/>
<feature type="non-terminal residue" evidence="1">
    <location>
        <position position="582"/>
    </location>
</feature>
<dbReference type="Proteomes" id="UP000281549">
    <property type="component" value="Unassembled WGS sequence"/>
</dbReference>
<reference evidence="2" key="3">
    <citation type="submission" date="2018-08" db="EMBL/GenBank/DDBJ databases">
        <title>Leveraging single-cell genomics to expand the Fungal Tree of Life.</title>
        <authorList>
            <consortium name="DOE Joint Genome Institute"/>
            <person name="Ahrendt S.R."/>
            <person name="Quandt C.A."/>
            <person name="Ciobanu D."/>
            <person name="Clum A."/>
            <person name="Salamov A."/>
            <person name="Andreopoulos B."/>
            <person name="Cheng J.-F."/>
            <person name="Woyke T."/>
            <person name="Pelin A."/>
            <person name="Henrissat B."/>
            <person name="Reynolds N."/>
            <person name="Benny G.L."/>
            <person name="Smith M.E."/>
            <person name="James T.Y."/>
            <person name="Grigoriev I.V."/>
        </authorList>
    </citation>
    <scope>NUCLEOTIDE SEQUENCE</scope>
    <source>
        <strain evidence="2">CSF55</strain>
    </source>
</reference>
<gene>
    <name evidence="1" type="ORF">O9G_005980</name>
    <name evidence="2" type="ORF">ROZALSC1DRAFT_30346</name>
</gene>